<proteinExistence type="predicted"/>
<name>A0ABX7SFZ5_9CAUL</name>
<keyword evidence="2" id="KW-1185">Reference proteome</keyword>
<protein>
    <recommendedName>
        <fullName evidence="3">TIGR02588 family protein</fullName>
    </recommendedName>
</protein>
<reference evidence="1 2" key="1">
    <citation type="submission" date="2020-09" db="EMBL/GenBank/DDBJ databases">
        <title>Brevundimonas sp. LVF1 isolated from an oligotrophic pond in Goettingen, Germany.</title>
        <authorList>
            <person name="Friedrich I."/>
            <person name="Klassen A."/>
            <person name="Neubauer H."/>
            <person name="Schneider D."/>
            <person name="Hertel R."/>
            <person name="Daniel R."/>
        </authorList>
    </citation>
    <scope>NUCLEOTIDE SEQUENCE [LARGE SCALE GENOMIC DNA]</scope>
    <source>
        <strain evidence="1 2">LVF1</strain>
    </source>
</reference>
<dbReference type="RefSeq" id="WP_207821856.1">
    <property type="nucleotide sequence ID" value="NZ_CP062006.1"/>
</dbReference>
<evidence type="ECO:0000313" key="2">
    <source>
        <dbReference type="Proteomes" id="UP000663942"/>
    </source>
</evidence>
<organism evidence="1 2">
    <name type="scientific">Brevundimonas pondensis</name>
    <dbReference type="NCBI Taxonomy" id="2774189"/>
    <lineage>
        <taxon>Bacteria</taxon>
        <taxon>Pseudomonadati</taxon>
        <taxon>Pseudomonadota</taxon>
        <taxon>Alphaproteobacteria</taxon>
        <taxon>Caulobacterales</taxon>
        <taxon>Caulobacteraceae</taxon>
        <taxon>Brevundimonas</taxon>
    </lineage>
</organism>
<dbReference type="EMBL" id="CP062006">
    <property type="protein sequence ID" value="QTC86464.1"/>
    <property type="molecule type" value="Genomic_DNA"/>
</dbReference>
<dbReference type="Proteomes" id="UP000663942">
    <property type="component" value="Chromosome"/>
</dbReference>
<accession>A0ABX7SFZ5</accession>
<evidence type="ECO:0008006" key="3">
    <source>
        <dbReference type="Google" id="ProtNLM"/>
    </source>
</evidence>
<gene>
    <name evidence="1" type="ORF">IFE19_09825</name>
</gene>
<evidence type="ECO:0000313" key="1">
    <source>
        <dbReference type="EMBL" id="QTC86464.1"/>
    </source>
</evidence>
<sequence>MSSRKLSSSASQPSRLQGLCALIGLAVILGVIGTLARAVVVEVRPPDLIVQAESVRRGAGGWVMDVTVVNRGDLTAAAVEVEGVSGSETAKATLDYVPGHGSKGAALVFTGDERPRAALRVLGWSSP</sequence>